<organism evidence="4 5">
    <name type="scientific">Hohenbuehelia grisea</name>
    <dbReference type="NCBI Taxonomy" id="104357"/>
    <lineage>
        <taxon>Eukaryota</taxon>
        <taxon>Fungi</taxon>
        <taxon>Dikarya</taxon>
        <taxon>Basidiomycota</taxon>
        <taxon>Agaricomycotina</taxon>
        <taxon>Agaricomycetes</taxon>
        <taxon>Agaricomycetidae</taxon>
        <taxon>Agaricales</taxon>
        <taxon>Pleurotineae</taxon>
        <taxon>Pleurotaceae</taxon>
        <taxon>Hohenbuehelia</taxon>
    </lineage>
</organism>
<comment type="cofactor">
    <cofactor evidence="1">
        <name>Zn(2+)</name>
        <dbReference type="ChEBI" id="CHEBI:29105"/>
    </cofactor>
</comment>
<dbReference type="PROSITE" id="PS00869">
    <property type="entry name" value="RENAL_DIPEPTIDASE_1"/>
    <property type="match status" value="1"/>
</dbReference>
<keyword evidence="5" id="KW-1185">Reference proteome</keyword>
<feature type="region of interest" description="Disordered" evidence="2">
    <location>
        <begin position="1"/>
        <end position="31"/>
    </location>
</feature>
<dbReference type="Proteomes" id="UP001556367">
    <property type="component" value="Unassembled WGS sequence"/>
</dbReference>
<dbReference type="PANTHER" id="PTHR10443:SF12">
    <property type="entry name" value="DIPEPTIDASE"/>
    <property type="match status" value="1"/>
</dbReference>
<reference evidence="5" key="1">
    <citation type="submission" date="2024-06" db="EMBL/GenBank/DDBJ databases">
        <title>Multi-omics analyses provide insights into the biosynthesis of the anticancer antibiotic pleurotin in Hohenbuehelia grisea.</title>
        <authorList>
            <person name="Weaver J.A."/>
            <person name="Alberti F."/>
        </authorList>
    </citation>
    <scope>NUCLEOTIDE SEQUENCE [LARGE SCALE GENOMIC DNA]</scope>
    <source>
        <strain evidence="5">T-177</strain>
    </source>
</reference>
<dbReference type="EC" id="3.4.13.19" evidence="1"/>
<keyword evidence="3" id="KW-1133">Transmembrane helix</keyword>
<sequence length="451" mass="48716">MSRANGENEPLLAARNGNADEEDPSQQHEADVKTRASVWGGILALFIAALVVLLAFQDKLPEAVSPWLGRLPRDPALAALTILDTAPVIDGHIDLPILTRYYYANNVTAIDLEGNMPAHVDIPRLRQGKVGGFFWSVYVDCAAPKDEGEDFVNSTWRVRDTLEQIDVARLLIDKYPDTFQFALSTQDIQAAVRNGKIASLLGVEGAHQLGNSIAVLRQYYNLGVRYVTLTHTCHNAFADSCGLAHGKTPLHGGLSPLGRALIDEMNRLGVLVDLSHTSDTTAIQALNYSQAPVIWSHSSARAVNDHVRNVPDNVLKFVGTGEGQKDAVVMVNFAPSFVAPPGKATVSVVADHVEHIAKIAGKKHVGLGSDFDGIPSGPAGLEDVSKYPALVAELLRRGWSKRELAGLTGANLLRVFEGAERVSANLKAAGTQPAFDLYEKRPDLPARRNEL</sequence>
<name>A0ABR3JL05_9AGAR</name>
<dbReference type="InterPro" id="IPR000180">
    <property type="entry name" value="Dipep_AS"/>
</dbReference>
<dbReference type="SUPFAM" id="SSF51556">
    <property type="entry name" value="Metallo-dependent hydrolases"/>
    <property type="match status" value="1"/>
</dbReference>
<accession>A0ABR3JL05</accession>
<evidence type="ECO:0000313" key="5">
    <source>
        <dbReference type="Proteomes" id="UP001556367"/>
    </source>
</evidence>
<keyword evidence="1" id="KW-0378">Hydrolase</keyword>
<keyword evidence="1" id="KW-0482">Metalloprotease</keyword>
<keyword evidence="1" id="KW-0645">Protease</keyword>
<dbReference type="CDD" id="cd01301">
    <property type="entry name" value="rDP_like"/>
    <property type="match status" value="1"/>
</dbReference>
<dbReference type="Pfam" id="PF01244">
    <property type="entry name" value="Peptidase_M19"/>
    <property type="match status" value="1"/>
</dbReference>
<proteinExistence type="inferred from homology"/>
<protein>
    <recommendedName>
        <fullName evidence="1">Dipeptidase</fullName>
        <ecNumber evidence="1">3.4.13.19</ecNumber>
    </recommendedName>
</protein>
<dbReference type="EMBL" id="JASNQZ010000006">
    <property type="protein sequence ID" value="KAL0956212.1"/>
    <property type="molecule type" value="Genomic_DNA"/>
</dbReference>
<dbReference type="PROSITE" id="PS51365">
    <property type="entry name" value="RENAL_DIPEPTIDASE_2"/>
    <property type="match status" value="1"/>
</dbReference>
<keyword evidence="1" id="KW-0479">Metal-binding</keyword>
<dbReference type="Gene3D" id="3.20.20.140">
    <property type="entry name" value="Metal-dependent hydrolases"/>
    <property type="match status" value="1"/>
</dbReference>
<comment type="caution">
    <text evidence="4">The sequence shown here is derived from an EMBL/GenBank/DDBJ whole genome shotgun (WGS) entry which is preliminary data.</text>
</comment>
<comment type="catalytic activity">
    <reaction evidence="1">
        <text>an L-aminoacyl-L-amino acid + H2O = 2 an L-alpha-amino acid</text>
        <dbReference type="Rhea" id="RHEA:48940"/>
        <dbReference type="ChEBI" id="CHEBI:15377"/>
        <dbReference type="ChEBI" id="CHEBI:59869"/>
        <dbReference type="ChEBI" id="CHEBI:77460"/>
        <dbReference type="EC" id="3.4.13.19"/>
    </reaction>
</comment>
<keyword evidence="3" id="KW-0812">Transmembrane</keyword>
<dbReference type="PANTHER" id="PTHR10443">
    <property type="entry name" value="MICROSOMAL DIPEPTIDASE"/>
    <property type="match status" value="1"/>
</dbReference>
<comment type="similarity">
    <text evidence="1">Belongs to the metallo-dependent hydrolases superfamily. Peptidase M19 family.</text>
</comment>
<keyword evidence="3" id="KW-0472">Membrane</keyword>
<evidence type="ECO:0000256" key="3">
    <source>
        <dbReference type="SAM" id="Phobius"/>
    </source>
</evidence>
<evidence type="ECO:0000256" key="1">
    <source>
        <dbReference type="RuleBase" id="RU341113"/>
    </source>
</evidence>
<dbReference type="InterPro" id="IPR032466">
    <property type="entry name" value="Metal_Hydrolase"/>
</dbReference>
<evidence type="ECO:0000313" key="4">
    <source>
        <dbReference type="EMBL" id="KAL0956212.1"/>
    </source>
</evidence>
<evidence type="ECO:0000256" key="2">
    <source>
        <dbReference type="SAM" id="MobiDB-lite"/>
    </source>
</evidence>
<keyword evidence="1" id="KW-0862">Zinc</keyword>
<feature type="transmembrane region" description="Helical" evidence="3">
    <location>
        <begin position="36"/>
        <end position="56"/>
    </location>
</feature>
<gene>
    <name evidence="4" type="ORF">HGRIS_002369</name>
</gene>
<dbReference type="InterPro" id="IPR008257">
    <property type="entry name" value="Pept_M19"/>
</dbReference>
<keyword evidence="1" id="KW-0224">Dipeptidase</keyword>